<dbReference type="EMBL" id="OX459124">
    <property type="protein sequence ID" value="CAI9114349.1"/>
    <property type="molecule type" value="Genomic_DNA"/>
</dbReference>
<protein>
    <submittedName>
        <fullName evidence="2">OLC1v1015057C1</fullName>
    </submittedName>
</protein>
<evidence type="ECO:0000313" key="2">
    <source>
        <dbReference type="EMBL" id="CAI9114349.1"/>
    </source>
</evidence>
<gene>
    <name evidence="2" type="ORF">OLC1_LOCUS21131</name>
</gene>
<feature type="transmembrane region" description="Helical" evidence="1">
    <location>
        <begin position="48"/>
        <end position="70"/>
    </location>
</feature>
<organism evidence="2 3">
    <name type="scientific">Oldenlandia corymbosa var. corymbosa</name>
    <dbReference type="NCBI Taxonomy" id="529605"/>
    <lineage>
        <taxon>Eukaryota</taxon>
        <taxon>Viridiplantae</taxon>
        <taxon>Streptophyta</taxon>
        <taxon>Embryophyta</taxon>
        <taxon>Tracheophyta</taxon>
        <taxon>Spermatophyta</taxon>
        <taxon>Magnoliopsida</taxon>
        <taxon>eudicotyledons</taxon>
        <taxon>Gunneridae</taxon>
        <taxon>Pentapetalae</taxon>
        <taxon>asterids</taxon>
        <taxon>lamiids</taxon>
        <taxon>Gentianales</taxon>
        <taxon>Rubiaceae</taxon>
        <taxon>Rubioideae</taxon>
        <taxon>Spermacoceae</taxon>
        <taxon>Hedyotis-Oldenlandia complex</taxon>
        <taxon>Oldenlandia</taxon>
    </lineage>
</organism>
<keyword evidence="1" id="KW-0472">Membrane</keyword>
<keyword evidence="1" id="KW-0812">Transmembrane</keyword>
<keyword evidence="3" id="KW-1185">Reference proteome</keyword>
<dbReference type="Proteomes" id="UP001161247">
    <property type="component" value="Chromosome 7"/>
</dbReference>
<sequence length="228" mass="25463">MAKLVRNASMFVIFVITVTATFWLKFTLIPEARDYCLPYQGDDKVEVATTVVLVAIVVSSLAVGFIILLQQNYLRTYIVYLVFQLLLVVGSMVVLILLVNSVSPGDEKLDKDFPIDQEWPQVEQCLAGKRFCDHHEDEPTCCEKPKGCPTADLQGGQESGTDADRECKKWKDNSTNFCYLCSTCHASILTYQREYSNGMKITAGTVIVLLVAVTVAQIVEVVMRISVY</sequence>
<reference evidence="2" key="1">
    <citation type="submission" date="2023-03" db="EMBL/GenBank/DDBJ databases">
        <authorList>
            <person name="Julca I."/>
        </authorList>
    </citation>
    <scope>NUCLEOTIDE SEQUENCE</scope>
</reference>
<evidence type="ECO:0000256" key="1">
    <source>
        <dbReference type="SAM" id="Phobius"/>
    </source>
</evidence>
<keyword evidence="1" id="KW-1133">Transmembrane helix</keyword>
<evidence type="ECO:0000313" key="3">
    <source>
        <dbReference type="Proteomes" id="UP001161247"/>
    </source>
</evidence>
<feature type="transmembrane region" description="Helical" evidence="1">
    <location>
        <begin position="201"/>
        <end position="223"/>
    </location>
</feature>
<accession>A0AAV1E337</accession>
<proteinExistence type="predicted"/>
<name>A0AAV1E337_OLDCO</name>
<dbReference type="AlphaFoldDB" id="A0AAV1E337"/>
<feature type="transmembrane region" description="Helical" evidence="1">
    <location>
        <begin position="77"/>
        <end position="99"/>
    </location>
</feature>
<feature type="transmembrane region" description="Helical" evidence="1">
    <location>
        <begin position="7"/>
        <end position="28"/>
    </location>
</feature>